<accession>A0A366EEG6</accession>
<comment type="caution">
    <text evidence="2">The sequence shown here is derived from an EMBL/GenBank/DDBJ whole genome shotgun (WGS) entry which is preliminary data.</text>
</comment>
<gene>
    <name evidence="2" type="ORF">DET59_1246</name>
</gene>
<organism evidence="2 3">
    <name type="scientific">Rossellomorea aquimaris</name>
    <dbReference type="NCBI Taxonomy" id="189382"/>
    <lineage>
        <taxon>Bacteria</taxon>
        <taxon>Bacillati</taxon>
        <taxon>Bacillota</taxon>
        <taxon>Bacilli</taxon>
        <taxon>Bacillales</taxon>
        <taxon>Bacillaceae</taxon>
        <taxon>Rossellomorea</taxon>
    </lineage>
</organism>
<reference evidence="2 3" key="1">
    <citation type="submission" date="2018-06" db="EMBL/GenBank/DDBJ databases">
        <title>Freshwater and sediment microbial communities from various areas in North America, analyzing microbe dynamics in response to fracking.</title>
        <authorList>
            <person name="Lamendella R."/>
        </authorList>
    </citation>
    <scope>NUCLEOTIDE SEQUENCE [LARGE SCALE GENOMIC DNA]</scope>
    <source>
        <strain evidence="2 3">97B</strain>
    </source>
</reference>
<keyword evidence="1" id="KW-1133">Transmembrane helix</keyword>
<evidence type="ECO:0000313" key="3">
    <source>
        <dbReference type="Proteomes" id="UP000252118"/>
    </source>
</evidence>
<feature type="transmembrane region" description="Helical" evidence="1">
    <location>
        <begin position="32"/>
        <end position="50"/>
    </location>
</feature>
<evidence type="ECO:0000313" key="2">
    <source>
        <dbReference type="EMBL" id="RBP00804.1"/>
    </source>
</evidence>
<keyword evidence="1" id="KW-0472">Membrane</keyword>
<dbReference type="RefSeq" id="WP_113971118.1">
    <property type="nucleotide sequence ID" value="NZ_QNRJ01000024.1"/>
</dbReference>
<feature type="transmembrane region" description="Helical" evidence="1">
    <location>
        <begin position="126"/>
        <end position="144"/>
    </location>
</feature>
<dbReference type="AlphaFoldDB" id="A0A366EEG6"/>
<feature type="transmembrane region" description="Helical" evidence="1">
    <location>
        <begin position="96"/>
        <end position="114"/>
    </location>
</feature>
<dbReference type="Proteomes" id="UP000252118">
    <property type="component" value="Unassembled WGS sequence"/>
</dbReference>
<dbReference type="OrthoDB" id="1683771at2"/>
<protein>
    <submittedName>
        <fullName evidence="2">Uncharacterized protein</fullName>
    </submittedName>
</protein>
<feature type="transmembrane region" description="Helical" evidence="1">
    <location>
        <begin position="6"/>
        <end position="25"/>
    </location>
</feature>
<evidence type="ECO:0000256" key="1">
    <source>
        <dbReference type="SAM" id="Phobius"/>
    </source>
</evidence>
<dbReference type="EMBL" id="QNRJ01000024">
    <property type="protein sequence ID" value="RBP00804.1"/>
    <property type="molecule type" value="Genomic_DNA"/>
</dbReference>
<proteinExistence type="predicted"/>
<feature type="transmembrane region" description="Helical" evidence="1">
    <location>
        <begin position="70"/>
        <end position="89"/>
    </location>
</feature>
<name>A0A366EEG6_9BACI</name>
<keyword evidence="1" id="KW-0812">Transmembrane</keyword>
<sequence>MSNKNSTILSVCTLVLPWFTAPFLGKKVFIRYTSVAIFTNVIWSILSVFANKKRWWKADPFILKNVHIDIPFVAGMYYITTLWVFKLTFGNFKKYFALNAVIDFLLAFPIVKFYDRVGAFKLRKLSSTLFYMIVLSLAVIIYAYQCTMERVLKRMTGKQGDFSTTDG</sequence>